<proteinExistence type="predicted"/>
<reference evidence="1" key="1">
    <citation type="submission" date="2022-03" db="EMBL/GenBank/DDBJ databases">
        <authorList>
            <person name="Martin C."/>
        </authorList>
    </citation>
    <scope>NUCLEOTIDE SEQUENCE</scope>
</reference>
<evidence type="ECO:0000313" key="1">
    <source>
        <dbReference type="EMBL" id="CAH1772244.1"/>
    </source>
</evidence>
<comment type="caution">
    <text evidence="1">The sequence shown here is derived from an EMBL/GenBank/DDBJ whole genome shotgun (WGS) entry which is preliminary data.</text>
</comment>
<organism evidence="1 2">
    <name type="scientific">Owenia fusiformis</name>
    <name type="common">Polychaete worm</name>
    <dbReference type="NCBI Taxonomy" id="6347"/>
    <lineage>
        <taxon>Eukaryota</taxon>
        <taxon>Metazoa</taxon>
        <taxon>Spiralia</taxon>
        <taxon>Lophotrochozoa</taxon>
        <taxon>Annelida</taxon>
        <taxon>Polychaeta</taxon>
        <taxon>Sedentaria</taxon>
        <taxon>Canalipalpata</taxon>
        <taxon>Sabellida</taxon>
        <taxon>Oweniida</taxon>
        <taxon>Oweniidae</taxon>
        <taxon>Owenia</taxon>
    </lineage>
</organism>
<dbReference type="EMBL" id="CAIIXF020000001">
    <property type="protein sequence ID" value="CAH1772244.1"/>
    <property type="molecule type" value="Genomic_DNA"/>
</dbReference>
<sequence length="243" mass="27741">MACLLLPKIDGRVMMDTNRKLGMSCDKQMTNTLRKLQHSDVEPGKILESSEYVPLDQSPEITRKNGDVKYKNKLFTMLFEGGNRTIKLMNRKNGCTLPLTDLLGQVLEELDLDTSGCFGEQKGDNVANINEALENALDEMKNNILDDDWMARSNMERHRKAAVCCGVVPVHNETESFLICSNSPNEIHHHYHDSYTWLEAVKDKNKEQGETLKESPKQKYKNTFQFPPHPYMENCVLGKKGYV</sequence>
<name>A0A8S4MVD9_OWEFU</name>
<accession>A0A8S4MVD9</accession>
<protein>
    <submittedName>
        <fullName evidence="1">Uncharacterized protein</fullName>
    </submittedName>
</protein>
<dbReference type="AlphaFoldDB" id="A0A8S4MVD9"/>
<gene>
    <name evidence="1" type="ORF">OFUS_LOCUS31</name>
</gene>
<dbReference type="Proteomes" id="UP000749559">
    <property type="component" value="Unassembled WGS sequence"/>
</dbReference>
<keyword evidence="2" id="KW-1185">Reference proteome</keyword>
<evidence type="ECO:0000313" key="2">
    <source>
        <dbReference type="Proteomes" id="UP000749559"/>
    </source>
</evidence>